<dbReference type="RefSeq" id="XP_067474757.1">
    <property type="nucleotide sequence ID" value="XM_067626008.1"/>
</dbReference>
<dbReference type="GeneID" id="93578496"/>
<reference evidence="2" key="1">
    <citation type="journal article" date="2017" name="Genome Biol.">
        <title>Comparative genomics reveals high biological diversity and specific adaptations in the industrially and medically important fungal genus Aspergillus.</title>
        <authorList>
            <person name="de Vries R.P."/>
            <person name="Riley R."/>
            <person name="Wiebenga A."/>
            <person name="Aguilar-Osorio G."/>
            <person name="Amillis S."/>
            <person name="Uchima C.A."/>
            <person name="Anderluh G."/>
            <person name="Asadollahi M."/>
            <person name="Askin M."/>
            <person name="Barry K."/>
            <person name="Battaglia E."/>
            <person name="Bayram O."/>
            <person name="Benocci T."/>
            <person name="Braus-Stromeyer S.A."/>
            <person name="Caldana C."/>
            <person name="Canovas D."/>
            <person name="Cerqueira G.C."/>
            <person name="Chen F."/>
            <person name="Chen W."/>
            <person name="Choi C."/>
            <person name="Clum A."/>
            <person name="Dos Santos R.A."/>
            <person name="Damasio A.R."/>
            <person name="Diallinas G."/>
            <person name="Emri T."/>
            <person name="Fekete E."/>
            <person name="Flipphi M."/>
            <person name="Freyberg S."/>
            <person name="Gallo A."/>
            <person name="Gournas C."/>
            <person name="Habgood R."/>
            <person name="Hainaut M."/>
            <person name="Harispe M.L."/>
            <person name="Henrissat B."/>
            <person name="Hilden K.S."/>
            <person name="Hope R."/>
            <person name="Hossain A."/>
            <person name="Karabika E."/>
            <person name="Karaffa L."/>
            <person name="Karanyi Z."/>
            <person name="Krasevec N."/>
            <person name="Kuo A."/>
            <person name="Kusch H."/>
            <person name="LaButti K."/>
            <person name="Lagendijk E.L."/>
            <person name="Lapidus A."/>
            <person name="Levasseur A."/>
            <person name="Lindquist E."/>
            <person name="Lipzen A."/>
            <person name="Logrieco A.F."/>
            <person name="MacCabe A."/>
            <person name="Maekelae M.R."/>
            <person name="Malavazi I."/>
            <person name="Melin P."/>
            <person name="Meyer V."/>
            <person name="Mielnichuk N."/>
            <person name="Miskei M."/>
            <person name="Molnar A.P."/>
            <person name="Mule G."/>
            <person name="Ngan C.Y."/>
            <person name="Orejas M."/>
            <person name="Orosz E."/>
            <person name="Ouedraogo J.P."/>
            <person name="Overkamp K.M."/>
            <person name="Park H.-S."/>
            <person name="Perrone G."/>
            <person name="Piumi F."/>
            <person name="Punt P.J."/>
            <person name="Ram A.F."/>
            <person name="Ramon A."/>
            <person name="Rauscher S."/>
            <person name="Record E."/>
            <person name="Riano-Pachon D.M."/>
            <person name="Robert V."/>
            <person name="Roehrig J."/>
            <person name="Ruller R."/>
            <person name="Salamov A."/>
            <person name="Salih N.S."/>
            <person name="Samson R.A."/>
            <person name="Sandor E."/>
            <person name="Sanguinetti M."/>
            <person name="Schuetze T."/>
            <person name="Sepcic K."/>
            <person name="Shelest E."/>
            <person name="Sherlock G."/>
            <person name="Sophianopoulou V."/>
            <person name="Squina F.M."/>
            <person name="Sun H."/>
            <person name="Susca A."/>
            <person name="Todd R.B."/>
            <person name="Tsang A."/>
            <person name="Unkles S.E."/>
            <person name="van de Wiele N."/>
            <person name="van Rossen-Uffink D."/>
            <person name="Oliveira J.V."/>
            <person name="Vesth T.C."/>
            <person name="Visser J."/>
            <person name="Yu J.-H."/>
            <person name="Zhou M."/>
            <person name="Andersen M.R."/>
            <person name="Archer D.B."/>
            <person name="Baker S.E."/>
            <person name="Benoit I."/>
            <person name="Brakhage A.A."/>
            <person name="Braus G.H."/>
            <person name="Fischer R."/>
            <person name="Frisvad J.C."/>
            <person name="Goldman G.H."/>
            <person name="Houbraken J."/>
            <person name="Oakley B."/>
            <person name="Pocsi I."/>
            <person name="Scazzocchio C."/>
            <person name="Seiboth B."/>
            <person name="vanKuyk P.A."/>
            <person name="Wortman J."/>
            <person name="Dyer P.S."/>
            <person name="Grigoriev I.V."/>
        </authorList>
    </citation>
    <scope>NUCLEOTIDE SEQUENCE [LARGE SCALE GENOMIC DNA]</scope>
    <source>
        <strain evidence="2">CBS 101740 / IMI 381727 / IBT 21946</strain>
    </source>
</reference>
<proteinExistence type="predicted"/>
<gene>
    <name evidence="1" type="ORF">ASPBRDRAFT_48060</name>
</gene>
<dbReference type="VEuPathDB" id="FungiDB:ASPBRDRAFT_48060"/>
<accession>A0A1L9U778</accession>
<protein>
    <submittedName>
        <fullName evidence="1">Uncharacterized protein</fullName>
    </submittedName>
</protein>
<evidence type="ECO:0000313" key="2">
    <source>
        <dbReference type="Proteomes" id="UP000184499"/>
    </source>
</evidence>
<keyword evidence="2" id="KW-1185">Reference proteome</keyword>
<organism evidence="1 2">
    <name type="scientific">Aspergillus brasiliensis (strain CBS 101740 / IMI 381727 / IBT 21946)</name>
    <dbReference type="NCBI Taxonomy" id="767769"/>
    <lineage>
        <taxon>Eukaryota</taxon>
        <taxon>Fungi</taxon>
        <taxon>Dikarya</taxon>
        <taxon>Ascomycota</taxon>
        <taxon>Pezizomycotina</taxon>
        <taxon>Eurotiomycetes</taxon>
        <taxon>Eurotiomycetidae</taxon>
        <taxon>Eurotiales</taxon>
        <taxon>Aspergillaceae</taxon>
        <taxon>Aspergillus</taxon>
        <taxon>Aspergillus subgen. Circumdati</taxon>
    </lineage>
</organism>
<dbReference type="AlphaFoldDB" id="A0A1L9U778"/>
<name>A0A1L9U778_ASPBC</name>
<dbReference type="EMBL" id="KV878694">
    <property type="protein sequence ID" value="OJJ67508.1"/>
    <property type="molecule type" value="Genomic_DNA"/>
</dbReference>
<dbReference type="Proteomes" id="UP000184499">
    <property type="component" value="Unassembled WGS sequence"/>
</dbReference>
<evidence type="ECO:0000313" key="1">
    <source>
        <dbReference type="EMBL" id="OJJ67508.1"/>
    </source>
</evidence>
<sequence>MLPLIIRKSSQSWYITGRWCAQITVERTGRNARILSLGWGVLVGCSIDLAVGIIRIREWIGSPHRGSFSIRNHSSDKQSRYKEDKTGQIGLYVQADK</sequence>